<dbReference type="OrthoDB" id="6098064at2759"/>
<dbReference type="Gene3D" id="3.40.50.410">
    <property type="entry name" value="von Willebrand factor, type A domain"/>
    <property type="match status" value="1"/>
</dbReference>
<dbReference type="GO" id="GO:0003723">
    <property type="term" value="F:RNA binding"/>
    <property type="evidence" value="ECO:0007669"/>
    <property type="project" value="InterPro"/>
</dbReference>
<sequence>MPFHLKRRAAVLTPSTRLNDAVKNISYLVNVKYNVNLCVPMEWARKHNEKFDVIIIYTNYQTVSGGFSAHEAFMKYRKASGIVDTKLVVVALSASGLTITDPSDKETIDVIGFDINTPEIINRFILGKL</sequence>
<keyword evidence="3" id="KW-1185">Reference proteome</keyword>
<dbReference type="InterPro" id="IPR056800">
    <property type="entry name" value="vWA_Ro60"/>
</dbReference>
<organism evidence="4">
    <name type="scientific">Soboliphyme baturini</name>
    <dbReference type="NCBI Taxonomy" id="241478"/>
    <lineage>
        <taxon>Eukaryota</taxon>
        <taxon>Metazoa</taxon>
        <taxon>Ecdysozoa</taxon>
        <taxon>Nematoda</taxon>
        <taxon>Enoplea</taxon>
        <taxon>Dorylaimia</taxon>
        <taxon>Dioctophymatida</taxon>
        <taxon>Dioctophymatoidea</taxon>
        <taxon>Soboliphymatidae</taxon>
        <taxon>Soboliphyme</taxon>
    </lineage>
</organism>
<dbReference type="InterPro" id="IPR040322">
    <property type="entry name" value="TROVE2"/>
</dbReference>
<evidence type="ECO:0000313" key="4">
    <source>
        <dbReference type="WBParaSite" id="SBAD_0001117801-mRNA-1"/>
    </source>
</evidence>
<dbReference type="PANTHER" id="PTHR14202">
    <property type="entry name" value="60 KDA RIBONUCLEOPROTEIN SSA/RO"/>
    <property type="match status" value="1"/>
</dbReference>
<gene>
    <name evidence="2" type="ORF">SBAD_LOCUS10802</name>
</gene>
<feature type="domain" description="RNA-binding protein RO60 vWA" evidence="1">
    <location>
        <begin position="9"/>
        <end position="125"/>
    </location>
</feature>
<dbReference type="AlphaFoldDB" id="A0A183J4K4"/>
<dbReference type="EMBL" id="UZAM01014590">
    <property type="protein sequence ID" value="VDP34774.1"/>
    <property type="molecule type" value="Genomic_DNA"/>
</dbReference>
<dbReference type="Pfam" id="PF25045">
    <property type="entry name" value="vWA_Ro60"/>
    <property type="match status" value="1"/>
</dbReference>
<accession>A0A183J4K4</accession>
<reference evidence="2 3" key="2">
    <citation type="submission" date="2018-11" db="EMBL/GenBank/DDBJ databases">
        <authorList>
            <consortium name="Pathogen Informatics"/>
        </authorList>
    </citation>
    <scope>NUCLEOTIDE SEQUENCE [LARGE SCALE GENOMIC DNA]</scope>
</reference>
<protein>
    <submittedName>
        <fullName evidence="4">PK_C domain-containing protein</fullName>
    </submittedName>
</protein>
<name>A0A183J4K4_9BILA</name>
<dbReference type="InterPro" id="IPR036465">
    <property type="entry name" value="vWFA_dom_sf"/>
</dbReference>
<reference evidence="4" key="1">
    <citation type="submission" date="2016-06" db="UniProtKB">
        <authorList>
            <consortium name="WormBaseParasite"/>
        </authorList>
    </citation>
    <scope>IDENTIFICATION</scope>
</reference>
<dbReference type="Proteomes" id="UP000270296">
    <property type="component" value="Unassembled WGS sequence"/>
</dbReference>
<dbReference type="PANTHER" id="PTHR14202:SF0">
    <property type="entry name" value="RNA-BINDING PROTEIN RO60"/>
    <property type="match status" value="1"/>
</dbReference>
<dbReference type="GO" id="GO:1990904">
    <property type="term" value="C:ribonucleoprotein complex"/>
    <property type="evidence" value="ECO:0007669"/>
    <property type="project" value="TreeGrafter"/>
</dbReference>
<dbReference type="SUPFAM" id="SSF53300">
    <property type="entry name" value="vWA-like"/>
    <property type="match status" value="1"/>
</dbReference>
<evidence type="ECO:0000313" key="2">
    <source>
        <dbReference type="EMBL" id="VDP34774.1"/>
    </source>
</evidence>
<evidence type="ECO:0000313" key="3">
    <source>
        <dbReference type="Proteomes" id="UP000270296"/>
    </source>
</evidence>
<evidence type="ECO:0000259" key="1">
    <source>
        <dbReference type="Pfam" id="PF25045"/>
    </source>
</evidence>
<proteinExistence type="predicted"/>
<dbReference type="WBParaSite" id="SBAD_0001117801-mRNA-1">
    <property type="protein sequence ID" value="SBAD_0001117801-mRNA-1"/>
    <property type="gene ID" value="SBAD_0001117801"/>
</dbReference>